<keyword evidence="3" id="KW-1185">Reference proteome</keyword>
<accession>F0VK26</accession>
<dbReference type="Proteomes" id="UP000007494">
    <property type="component" value="Chromosome X"/>
</dbReference>
<feature type="compositionally biased region" description="Low complexity" evidence="1">
    <location>
        <begin position="542"/>
        <end position="574"/>
    </location>
</feature>
<feature type="region of interest" description="Disordered" evidence="1">
    <location>
        <begin position="133"/>
        <end position="215"/>
    </location>
</feature>
<sequence>MPTSPLARPPSPPFPGGRDAPKPSSDTPMSACSPSPPLPAATLACLRVLETLGRRRPESQAEDVSVASSHDSLDFSAFLSFSEIHQLLLDAEALDTPAKYAHMFHAVCVLADRRLEALQRRVGASNPLSGVKKKRRLTVEGALKREDGERDDREGERNAKTGDAEAAEKSLFEEEEGLGSEEAPDRLETGEEEGAPQHRKTGGREAQQSPGPECRQAWRRGVIRRFDTIDQLLTQSSSVFSSPCAASGTREEPAQAPRVSGKERCRRAMRLVRQWAAFLLELEKLRRQTVDRVRSTSEEAQGLTHMLFSPAESGCDAQEKRKKSEIIVAGFDDDNGEETAAKEERRLELRIAATAQLLRLPLLPPFVFPTDASVTEARAKFDRCLARWREDRARRKQQEEEALKKASAAASIVTYVTERMREQEEASAALASALPGSSQALAALVRQRSISHAFYLLGLNPLTATVQMVEAVKKKWRVLLHPDKFHSIHPHLLHQATEAFKAFQLAVDEAIRTLNQRRVDPSWAQPPPPPDPSASPVPPGMSPFSNGSSKSSPTPSPSATSPAGAAAPATASSPCPLPTRQYFPEFSIEVAPRRKSLGAFFLYVSAAGAGADPAFSEITEIRVYVHRPTMGGPPGNLTPPAEALSAVITRKVSLVSSRQREDDRAVEEKIEVVDAVQPLSLGEERRYWVGVQVEGKKKDFSLIRWSPVLLRLALPPSVDAPESEDASARFPLGSALGGKKDEAGQATAEARVLTAFLTSFSEAAFLDARTRGKVDELLASLKRLVRHISKKKTKKGADGGSDFPGTALSPELLTEYLATAKEARETLHLCIEKGKVWANRNS</sequence>
<dbReference type="VEuPathDB" id="ToxoDB:NCLIV_048560"/>
<organism evidence="2 3">
    <name type="scientific">Neospora caninum (strain Liverpool)</name>
    <dbReference type="NCBI Taxonomy" id="572307"/>
    <lineage>
        <taxon>Eukaryota</taxon>
        <taxon>Sar</taxon>
        <taxon>Alveolata</taxon>
        <taxon>Apicomplexa</taxon>
        <taxon>Conoidasida</taxon>
        <taxon>Coccidia</taxon>
        <taxon>Eucoccidiorida</taxon>
        <taxon>Eimeriorina</taxon>
        <taxon>Sarcocystidae</taxon>
        <taxon>Neospora</taxon>
    </lineage>
</organism>
<proteinExistence type="predicted"/>
<feature type="compositionally biased region" description="Pro residues" evidence="1">
    <location>
        <begin position="524"/>
        <end position="541"/>
    </location>
</feature>
<evidence type="ECO:0008006" key="4">
    <source>
        <dbReference type="Google" id="ProtNLM"/>
    </source>
</evidence>
<dbReference type="EMBL" id="FR823391">
    <property type="protein sequence ID" value="CBZ54427.1"/>
    <property type="molecule type" value="Genomic_DNA"/>
</dbReference>
<evidence type="ECO:0000313" key="3">
    <source>
        <dbReference type="Proteomes" id="UP000007494"/>
    </source>
</evidence>
<reference evidence="3" key="1">
    <citation type="journal article" date="2012" name="PLoS Pathog.">
        <title>Comparative genomics of the apicomplexan parasites Toxoplasma gondii and Neospora caninum: Coccidia differing in host range and transmission strategy.</title>
        <authorList>
            <person name="Reid A.J."/>
            <person name="Vermont S.J."/>
            <person name="Cotton J.A."/>
            <person name="Harris D."/>
            <person name="Hill-Cawthorne G.A."/>
            <person name="Konen-Waisman S."/>
            <person name="Latham S.M."/>
            <person name="Mourier T."/>
            <person name="Norton R."/>
            <person name="Quail M.A."/>
            <person name="Sanders M."/>
            <person name="Shanmugam D."/>
            <person name="Sohal A."/>
            <person name="Wasmuth J.D."/>
            <person name="Brunk B."/>
            <person name="Grigg M.E."/>
            <person name="Howard J.C."/>
            <person name="Parkinson J."/>
            <person name="Roos D.S."/>
            <person name="Trees A.J."/>
            <person name="Berriman M."/>
            <person name="Pain A."/>
            <person name="Wastling J.M."/>
        </authorList>
    </citation>
    <scope>NUCLEOTIDE SEQUENCE [LARGE SCALE GENOMIC DNA]</scope>
    <source>
        <strain evidence="3">Liverpool</strain>
    </source>
</reference>
<dbReference type="OrthoDB" id="331186at2759"/>
<dbReference type="GeneID" id="13442358"/>
<dbReference type="RefSeq" id="XP_003884457.1">
    <property type="nucleotide sequence ID" value="XM_003884408.1"/>
</dbReference>
<evidence type="ECO:0000313" key="2">
    <source>
        <dbReference type="EMBL" id="CBZ54427.1"/>
    </source>
</evidence>
<dbReference type="InParanoid" id="F0VK26"/>
<feature type="region of interest" description="Disordered" evidence="1">
    <location>
        <begin position="241"/>
        <end position="261"/>
    </location>
</feature>
<feature type="region of interest" description="Disordered" evidence="1">
    <location>
        <begin position="518"/>
        <end position="574"/>
    </location>
</feature>
<feature type="compositionally biased region" description="Basic and acidic residues" evidence="1">
    <location>
        <begin position="142"/>
        <end position="172"/>
    </location>
</feature>
<feature type="region of interest" description="Disordered" evidence="1">
    <location>
        <begin position="1"/>
        <end position="37"/>
    </location>
</feature>
<evidence type="ECO:0000256" key="1">
    <source>
        <dbReference type="SAM" id="MobiDB-lite"/>
    </source>
</evidence>
<name>F0VK26_NEOCL</name>
<dbReference type="AlphaFoldDB" id="F0VK26"/>
<dbReference type="eggNOG" id="ENOG502SUFS">
    <property type="taxonomic scope" value="Eukaryota"/>
</dbReference>
<protein>
    <recommendedName>
        <fullName evidence="4">DnaJ domain-containing protein</fullName>
    </recommendedName>
</protein>
<dbReference type="OMA" id="ERRYWVG"/>
<gene>
    <name evidence="2" type="ORF">NCLIV_048560</name>
</gene>